<evidence type="ECO:0000256" key="10">
    <source>
        <dbReference type="HAMAP-Rule" id="MF_01569"/>
    </source>
</evidence>
<keyword evidence="5 10" id="KW-0547">Nucleotide-binding</keyword>
<dbReference type="PANTHER" id="PTHR42753">
    <property type="entry name" value="MITOCHONDRIAL RIBOSOME PROTEIN L39/PROLYL-TRNA LIGASE FAMILY MEMBER"/>
    <property type="match status" value="1"/>
</dbReference>
<dbReference type="InterPro" id="IPR023717">
    <property type="entry name" value="Pro-tRNA-Synthase_IIa_type1"/>
</dbReference>
<dbReference type="InterPro" id="IPR006195">
    <property type="entry name" value="aa-tRNA-synth_II"/>
</dbReference>
<evidence type="ECO:0000256" key="5">
    <source>
        <dbReference type="ARBA" id="ARBA00022741"/>
    </source>
</evidence>
<dbReference type="HAMAP" id="MF_01569">
    <property type="entry name" value="Pro_tRNA_synth_type1"/>
    <property type="match status" value="1"/>
</dbReference>
<evidence type="ECO:0000256" key="3">
    <source>
        <dbReference type="ARBA" id="ARBA00022490"/>
    </source>
</evidence>
<evidence type="ECO:0000256" key="9">
    <source>
        <dbReference type="ARBA" id="ARBA00047671"/>
    </source>
</evidence>
<dbReference type="CDD" id="cd04334">
    <property type="entry name" value="ProRS-INS"/>
    <property type="match status" value="1"/>
</dbReference>
<evidence type="ECO:0000313" key="13">
    <source>
        <dbReference type="Proteomes" id="UP000823896"/>
    </source>
</evidence>
<dbReference type="SUPFAM" id="SSF55681">
    <property type="entry name" value="Class II aaRS and biotin synthetases"/>
    <property type="match status" value="1"/>
</dbReference>
<comment type="function">
    <text evidence="10">Catalyzes the attachment of proline to tRNA(Pro) in a two-step reaction: proline is first activated by ATP to form Pro-AMP and then transferred to the acceptor end of tRNA(Pro). As ProRS can inadvertently accommodate and process non-cognate amino acids such as alanine and cysteine, to avoid such errors it has two additional distinct editing activities against alanine. One activity is designated as 'pretransfer' editing and involves the tRNA(Pro)-independent hydrolysis of activated Ala-AMP. The other activity is designated 'posttransfer' editing and involves deacylation of mischarged Ala-tRNA(Pro). The misacylated Cys-tRNA(Pro) is not edited by ProRS.</text>
</comment>
<dbReference type="InterPro" id="IPR002314">
    <property type="entry name" value="aa-tRNA-synt_IIb"/>
</dbReference>
<dbReference type="InterPro" id="IPR002316">
    <property type="entry name" value="Pro-tRNA-ligase_IIa"/>
</dbReference>
<dbReference type="Pfam" id="PF04073">
    <property type="entry name" value="tRNA_edit"/>
    <property type="match status" value="1"/>
</dbReference>
<evidence type="ECO:0000313" key="12">
    <source>
        <dbReference type="EMBL" id="HJC36708.1"/>
    </source>
</evidence>
<comment type="caution">
    <text evidence="12">The sequence shown here is derived from an EMBL/GenBank/DDBJ whole genome shotgun (WGS) entry which is preliminary data.</text>
</comment>
<dbReference type="InterPro" id="IPR004154">
    <property type="entry name" value="Anticodon-bd"/>
</dbReference>
<dbReference type="InterPro" id="IPR004500">
    <property type="entry name" value="Pro-tRNA-synth_IIa_bac-type"/>
</dbReference>
<dbReference type="GO" id="GO:0004827">
    <property type="term" value="F:proline-tRNA ligase activity"/>
    <property type="evidence" value="ECO:0007669"/>
    <property type="project" value="UniProtKB-UniRule"/>
</dbReference>
<dbReference type="PANTHER" id="PTHR42753:SF2">
    <property type="entry name" value="PROLINE--TRNA LIGASE"/>
    <property type="match status" value="1"/>
</dbReference>
<feature type="domain" description="Aminoacyl-transfer RNA synthetases class-II family profile" evidence="11">
    <location>
        <begin position="38"/>
        <end position="462"/>
    </location>
</feature>
<dbReference type="PRINTS" id="PR01046">
    <property type="entry name" value="TRNASYNTHPRO"/>
</dbReference>
<dbReference type="SUPFAM" id="SSF52954">
    <property type="entry name" value="Class II aaRS ABD-related"/>
    <property type="match status" value="1"/>
</dbReference>
<evidence type="ECO:0000256" key="8">
    <source>
        <dbReference type="ARBA" id="ARBA00023146"/>
    </source>
</evidence>
<dbReference type="NCBIfam" id="NF006625">
    <property type="entry name" value="PRK09194.1"/>
    <property type="match status" value="1"/>
</dbReference>
<dbReference type="Gene3D" id="3.30.930.10">
    <property type="entry name" value="Bira Bifunctional Protein, Domain 2"/>
    <property type="match status" value="2"/>
</dbReference>
<dbReference type="GO" id="GO:0005829">
    <property type="term" value="C:cytosol"/>
    <property type="evidence" value="ECO:0007669"/>
    <property type="project" value="TreeGrafter"/>
</dbReference>
<dbReference type="InterPro" id="IPR036621">
    <property type="entry name" value="Anticodon-bd_dom_sf"/>
</dbReference>
<sequence length="563" mass="63520">MKLRNSFFYTMREDAKDEDSRSGNLLVRAGMIKKTSAGIYMIMPMGKKVLAKIENIVREEMDRSGAQELLMPALILEDVYEKSGRREAFGSNMFALKDRYQKNYVLGPTHEELFAVAASMKGRSYKDFPYNLYQIQTKYRDETRPRYGLIRVREFIMKDAYSFDVDLEGLDVSYQKMYEAYCNSFDRMGIRYKIVKADTGAMGGLLSEEFQAITGIGEDIVVGCEHCDFSSNLEITEVVDAHAEDDAEERPYELKETPDAKTIEEVAAFFDLTPKHFVKTLVYRVDGKTYAFLLRGDRELNETKVLKLLGANEMELADFAEVERVTHARVGFAGPIGIDCPLIMDREVSHMKNFITGANKSDHHYINVNVRDFEVMKTADIAQVHEGDICPKCGGKLKFEHGIEVGNLFKLGTKYAQTMGLQYLDKDNQLQPVVMGSYGIGLERCMAAIVEQHNDEHGIIWPLSVAPFAVSIVIISMKDEQQCEAASQLYDQLRALGAEVLLDDRDERPGVKFKDMELIGIPYRITVGRGISEGKVELVSRADGTKREVALEDAAAEVMKLIG</sequence>
<comment type="subunit">
    <text evidence="2 10">Homodimer.</text>
</comment>
<protein>
    <recommendedName>
        <fullName evidence="10">Proline--tRNA ligase</fullName>
        <ecNumber evidence="10">6.1.1.15</ecNumber>
    </recommendedName>
    <alternativeName>
        <fullName evidence="10">Prolyl-tRNA synthetase</fullName>
        <shortName evidence="10">ProRS</shortName>
    </alternativeName>
</protein>
<dbReference type="Gene3D" id="3.40.50.800">
    <property type="entry name" value="Anticodon-binding domain"/>
    <property type="match status" value="1"/>
</dbReference>
<keyword evidence="3 10" id="KW-0963">Cytoplasm</keyword>
<dbReference type="GO" id="GO:0005524">
    <property type="term" value="F:ATP binding"/>
    <property type="evidence" value="ECO:0007669"/>
    <property type="project" value="UniProtKB-UniRule"/>
</dbReference>
<dbReference type="AlphaFoldDB" id="A0A9D2NU02"/>
<dbReference type="PROSITE" id="PS50862">
    <property type="entry name" value="AA_TRNA_LIGASE_II"/>
    <property type="match status" value="1"/>
</dbReference>
<dbReference type="InterPro" id="IPR007214">
    <property type="entry name" value="YbaK/aa-tRNA-synth-assoc-dom"/>
</dbReference>
<comment type="catalytic activity">
    <reaction evidence="9 10">
        <text>tRNA(Pro) + L-proline + ATP = L-prolyl-tRNA(Pro) + AMP + diphosphate</text>
        <dbReference type="Rhea" id="RHEA:14305"/>
        <dbReference type="Rhea" id="RHEA-COMP:9700"/>
        <dbReference type="Rhea" id="RHEA-COMP:9702"/>
        <dbReference type="ChEBI" id="CHEBI:30616"/>
        <dbReference type="ChEBI" id="CHEBI:33019"/>
        <dbReference type="ChEBI" id="CHEBI:60039"/>
        <dbReference type="ChEBI" id="CHEBI:78442"/>
        <dbReference type="ChEBI" id="CHEBI:78532"/>
        <dbReference type="ChEBI" id="CHEBI:456215"/>
        <dbReference type="EC" id="6.1.1.15"/>
    </reaction>
</comment>
<comment type="domain">
    <text evidence="10">Consists of three domains: the N-terminal catalytic domain, the editing domain and the C-terminal anticodon-binding domain.</text>
</comment>
<dbReference type="Proteomes" id="UP000823896">
    <property type="component" value="Unassembled WGS sequence"/>
</dbReference>
<reference evidence="12" key="2">
    <citation type="submission" date="2021-04" db="EMBL/GenBank/DDBJ databases">
        <authorList>
            <person name="Gilroy R."/>
        </authorList>
    </citation>
    <scope>NUCLEOTIDE SEQUENCE</scope>
    <source>
        <strain evidence="12">CHK187-11901</strain>
    </source>
</reference>
<dbReference type="GO" id="GO:0006433">
    <property type="term" value="P:prolyl-tRNA aminoacylation"/>
    <property type="evidence" value="ECO:0007669"/>
    <property type="project" value="UniProtKB-UniRule"/>
</dbReference>
<evidence type="ECO:0000259" key="11">
    <source>
        <dbReference type="PROSITE" id="PS50862"/>
    </source>
</evidence>
<dbReference type="GO" id="GO:0140096">
    <property type="term" value="F:catalytic activity, acting on a protein"/>
    <property type="evidence" value="ECO:0007669"/>
    <property type="project" value="UniProtKB-ARBA"/>
</dbReference>
<dbReference type="Pfam" id="PF03129">
    <property type="entry name" value="HGTP_anticodon"/>
    <property type="match status" value="1"/>
</dbReference>
<keyword evidence="8 10" id="KW-0030">Aminoacyl-tRNA synthetase</keyword>
<dbReference type="Pfam" id="PF00587">
    <property type="entry name" value="tRNA-synt_2b"/>
    <property type="match status" value="1"/>
</dbReference>
<dbReference type="EMBL" id="DWWM01000042">
    <property type="protein sequence ID" value="HJC36708.1"/>
    <property type="molecule type" value="Genomic_DNA"/>
</dbReference>
<accession>A0A9D2NU02</accession>
<evidence type="ECO:0000256" key="6">
    <source>
        <dbReference type="ARBA" id="ARBA00022840"/>
    </source>
</evidence>
<dbReference type="InterPro" id="IPR045864">
    <property type="entry name" value="aa-tRNA-synth_II/BPL/LPL"/>
</dbReference>
<dbReference type="CDD" id="cd00861">
    <property type="entry name" value="ProRS_anticodon_short"/>
    <property type="match status" value="1"/>
</dbReference>
<gene>
    <name evidence="10" type="primary">proS</name>
    <name evidence="12" type="ORF">H9702_06210</name>
</gene>
<reference evidence="12" key="1">
    <citation type="journal article" date="2021" name="PeerJ">
        <title>Extensive microbial diversity within the chicken gut microbiome revealed by metagenomics and culture.</title>
        <authorList>
            <person name="Gilroy R."/>
            <person name="Ravi A."/>
            <person name="Getino M."/>
            <person name="Pursley I."/>
            <person name="Horton D.L."/>
            <person name="Alikhan N.F."/>
            <person name="Baker D."/>
            <person name="Gharbi K."/>
            <person name="Hall N."/>
            <person name="Watson M."/>
            <person name="Adriaenssens E.M."/>
            <person name="Foster-Nyarko E."/>
            <person name="Jarju S."/>
            <person name="Secka A."/>
            <person name="Antonio M."/>
            <person name="Oren A."/>
            <person name="Chaudhuri R.R."/>
            <person name="La Ragione R."/>
            <person name="Hildebrand F."/>
            <person name="Pallen M.J."/>
        </authorList>
    </citation>
    <scope>NUCLEOTIDE SEQUENCE</scope>
    <source>
        <strain evidence="12">CHK187-11901</strain>
    </source>
</reference>
<dbReference type="InterPro" id="IPR036754">
    <property type="entry name" value="YbaK/aa-tRNA-synt-asso_dom_sf"/>
</dbReference>
<evidence type="ECO:0000256" key="2">
    <source>
        <dbReference type="ARBA" id="ARBA00011738"/>
    </source>
</evidence>
<dbReference type="NCBIfam" id="TIGR00409">
    <property type="entry name" value="proS_fam_II"/>
    <property type="match status" value="1"/>
</dbReference>
<evidence type="ECO:0000256" key="1">
    <source>
        <dbReference type="ARBA" id="ARBA00004496"/>
    </source>
</evidence>
<evidence type="ECO:0000256" key="4">
    <source>
        <dbReference type="ARBA" id="ARBA00022598"/>
    </source>
</evidence>
<organism evidence="12 13">
    <name type="scientific">Candidatus Merdibacter merdavium</name>
    <dbReference type="NCBI Taxonomy" id="2838692"/>
    <lineage>
        <taxon>Bacteria</taxon>
        <taxon>Bacillati</taxon>
        <taxon>Bacillota</taxon>
        <taxon>Erysipelotrichia</taxon>
        <taxon>Erysipelotrichales</taxon>
        <taxon>Erysipelotrichaceae</taxon>
        <taxon>Merdibacter</taxon>
    </lineage>
</organism>
<keyword evidence="7 10" id="KW-0648">Protein biosynthesis</keyword>
<name>A0A9D2NU02_9FIRM</name>
<comment type="similarity">
    <text evidence="10">Belongs to the class-II aminoacyl-tRNA synthetase family. ProS type 1 subfamily.</text>
</comment>
<dbReference type="GO" id="GO:0002161">
    <property type="term" value="F:aminoacyl-tRNA deacylase activity"/>
    <property type="evidence" value="ECO:0007669"/>
    <property type="project" value="InterPro"/>
</dbReference>
<dbReference type="InterPro" id="IPR050062">
    <property type="entry name" value="Pro-tRNA_synthetase"/>
</dbReference>
<keyword evidence="4 10" id="KW-0436">Ligase</keyword>
<dbReference type="GO" id="GO:0016740">
    <property type="term" value="F:transferase activity"/>
    <property type="evidence" value="ECO:0007669"/>
    <property type="project" value="UniProtKB-ARBA"/>
</dbReference>
<keyword evidence="6 10" id="KW-0067">ATP-binding</keyword>
<dbReference type="InterPro" id="IPR044140">
    <property type="entry name" value="ProRS_anticodon_short"/>
</dbReference>
<dbReference type="SUPFAM" id="SSF55826">
    <property type="entry name" value="YbaK/ProRS associated domain"/>
    <property type="match status" value="1"/>
</dbReference>
<dbReference type="EC" id="6.1.1.15" evidence="10"/>
<comment type="subcellular location">
    <subcellularLocation>
        <location evidence="1 10">Cytoplasm</location>
    </subcellularLocation>
</comment>
<proteinExistence type="inferred from homology"/>
<evidence type="ECO:0000256" key="7">
    <source>
        <dbReference type="ARBA" id="ARBA00022917"/>
    </source>
</evidence>